<sequence>MPMPRTLPFGEDGFYDGEFDEDELDYERQDRRTVNNFDFPTEQRRVQTNNSKARKEVTFDAQIDADAASQLQTEHRQAGRSTNRTTRSRSPSKRTSEDALRSAQRNTTRRPSPAPSRQNPEGHGQASFGYPGTADLTPPENLTPQERKDNNLDASVMSTLAGIRKRIDKFCEDVFRKDLLLKDITESKLKKWLADIDQRSELEFKSFCRAVAEGGGGAETWQEVVANGECRFGLSYGIIHRVLVRHVFCSLLFGAPPDLLVKLEQLEHDQENEDGFIREQHRAEHITSYEIQYRMDLNESEERKRATLKTAMQIWLLLEPLYQLDSRNKDSDGKINELQQVLITIVATAARLATLMRKSGKTVLYQFGNVFKEELIELKTMNVLNIEQLKAERDKSEAAGQVLIRMVCGDPLHAFRKGGGVMAERILEREEKEQDMSVAPELRHMPRNQYRGRLITAQDGYRAKFLAKAQVVGRWQQIGRDNEAKGLMEAIRALQDGTCMVQ</sequence>
<dbReference type="AlphaFoldDB" id="A0A074X6B8"/>
<organism evidence="2 3">
    <name type="scientific">Aureobasidium namibiae CBS 147.97</name>
    <dbReference type="NCBI Taxonomy" id="1043004"/>
    <lineage>
        <taxon>Eukaryota</taxon>
        <taxon>Fungi</taxon>
        <taxon>Dikarya</taxon>
        <taxon>Ascomycota</taxon>
        <taxon>Pezizomycotina</taxon>
        <taxon>Dothideomycetes</taxon>
        <taxon>Dothideomycetidae</taxon>
        <taxon>Dothideales</taxon>
        <taxon>Saccotheciaceae</taxon>
        <taxon>Aureobasidium</taxon>
    </lineage>
</organism>
<evidence type="ECO:0000313" key="3">
    <source>
        <dbReference type="Proteomes" id="UP000027730"/>
    </source>
</evidence>
<dbReference type="GeneID" id="25416039"/>
<proteinExistence type="predicted"/>
<dbReference type="STRING" id="1043004.A0A074X6B8"/>
<dbReference type="Proteomes" id="UP000027730">
    <property type="component" value="Unassembled WGS sequence"/>
</dbReference>
<keyword evidence="3" id="KW-1185">Reference proteome</keyword>
<accession>A0A074X6B8</accession>
<feature type="compositionally biased region" description="Polar residues" evidence="1">
    <location>
        <begin position="103"/>
        <end position="119"/>
    </location>
</feature>
<dbReference type="OrthoDB" id="309640at2759"/>
<reference evidence="2 3" key="1">
    <citation type="journal article" date="2014" name="BMC Genomics">
        <title>Genome sequencing of four Aureobasidium pullulans varieties: biotechnological potential, stress tolerance, and description of new species.</title>
        <authorList>
            <person name="Gostin Ar C."/>
            <person name="Ohm R.A."/>
            <person name="Kogej T."/>
            <person name="Sonjak S."/>
            <person name="Turk M."/>
            <person name="Zajc J."/>
            <person name="Zalar P."/>
            <person name="Grube M."/>
            <person name="Sun H."/>
            <person name="Han J."/>
            <person name="Sharma A."/>
            <person name="Chiniquy J."/>
            <person name="Ngan C.Y."/>
            <person name="Lipzen A."/>
            <person name="Barry K."/>
            <person name="Grigoriev I.V."/>
            <person name="Gunde-Cimerman N."/>
        </authorList>
    </citation>
    <scope>NUCLEOTIDE SEQUENCE [LARGE SCALE GENOMIC DNA]</scope>
    <source>
        <strain evidence="2 3">CBS 147.97</strain>
    </source>
</reference>
<dbReference type="EMBL" id="KL584702">
    <property type="protein sequence ID" value="KEQ77597.1"/>
    <property type="molecule type" value="Genomic_DNA"/>
</dbReference>
<gene>
    <name evidence="2" type="ORF">M436DRAFT_77474</name>
</gene>
<name>A0A074X6B8_9PEZI</name>
<evidence type="ECO:0000313" key="2">
    <source>
        <dbReference type="EMBL" id="KEQ77597.1"/>
    </source>
</evidence>
<feature type="region of interest" description="Disordered" evidence="1">
    <location>
        <begin position="30"/>
        <end position="153"/>
    </location>
</feature>
<dbReference type="HOGENOM" id="CLU_527827_0_0_1"/>
<evidence type="ECO:0000256" key="1">
    <source>
        <dbReference type="SAM" id="MobiDB-lite"/>
    </source>
</evidence>
<dbReference type="RefSeq" id="XP_013432365.1">
    <property type="nucleotide sequence ID" value="XM_013576911.1"/>
</dbReference>
<protein>
    <submittedName>
        <fullName evidence="2">Uncharacterized protein</fullName>
    </submittedName>
</protein>